<comment type="caution">
    <text evidence="3">The sequence shown here is derived from an EMBL/GenBank/DDBJ whole genome shotgun (WGS) entry which is preliminary data.</text>
</comment>
<keyword evidence="2" id="KW-0378">Hydrolase</keyword>
<dbReference type="EC" id="3.5.1.115" evidence="2"/>
<dbReference type="NCBIfam" id="TIGR03446">
    <property type="entry name" value="mycothiol_Mca"/>
    <property type="match status" value="1"/>
</dbReference>
<comment type="function">
    <text evidence="2">A mycothiol (MSH, N-acetylcysteinyl-glucosaminyl-inositol) S-conjugate amidase, it recycles conjugated MSH to the N-acetyl cysteine conjugate (AcCys S-conjugate, a mercapturic acid) and the MSH precursor. Involved in MSH-dependent detoxification of a number of alkylating agents and antibiotics.</text>
</comment>
<evidence type="ECO:0000313" key="3">
    <source>
        <dbReference type="EMBL" id="KAB3523116.1"/>
    </source>
</evidence>
<accession>A0ABQ6VJ37</accession>
<sequence length="325" mass="36772">MHSPHSEQPAGPKYRVLAIHAHPDDESSKGAATMARYVDEGHRVKVLTCTGGERGDILNPYYSTDGQLGGYDDFEGLSLFSDLDPLMQMRILRQREMADAVDVLGVEHEWLGYVDSGLPEGDPLPPLPEGCFALQDPQVITQDVVKVIRTFRPHVIITYDENGGYPHPDHLMVHAVSMEAWNAAADPTYHPELGEAWEVSKLYYTHGFVRTRFELLTDYLQNQGVELSETVQEHLRLWQSAPDIMQRVTTQVPVGDWFERRDDALRAHGTQIDPEGAFLFCSADIQRKVWPTEEFELARSRVGELPQYSEPYEHDLFEGLEGVAQ</sequence>
<dbReference type="InterPro" id="IPR017811">
    <property type="entry name" value="Mca"/>
</dbReference>
<dbReference type="Proteomes" id="UP000436181">
    <property type="component" value="Unassembled WGS sequence"/>
</dbReference>
<evidence type="ECO:0000313" key="4">
    <source>
        <dbReference type="Proteomes" id="UP000436181"/>
    </source>
</evidence>
<organism evidence="3 4">
    <name type="scientific">Corynebacterium zhongnanshanii</name>
    <dbReference type="NCBI Taxonomy" id="2768834"/>
    <lineage>
        <taxon>Bacteria</taxon>
        <taxon>Bacillati</taxon>
        <taxon>Actinomycetota</taxon>
        <taxon>Actinomycetes</taxon>
        <taxon>Mycobacteriales</taxon>
        <taxon>Corynebacteriaceae</taxon>
        <taxon>Corynebacterium</taxon>
    </lineage>
</organism>
<name>A0ABQ6VJ37_9CORY</name>
<feature type="binding site" evidence="2">
    <location>
        <position position="22"/>
    </location>
    <ligand>
        <name>Zn(2+)</name>
        <dbReference type="ChEBI" id="CHEBI:29105"/>
    </ligand>
</feature>
<dbReference type="SUPFAM" id="SSF102588">
    <property type="entry name" value="LmbE-like"/>
    <property type="match status" value="1"/>
</dbReference>
<evidence type="ECO:0000256" key="1">
    <source>
        <dbReference type="ARBA" id="ARBA00022833"/>
    </source>
</evidence>
<comment type="similarity">
    <text evidence="2">Belongs to the MshB deacetylase family. Mca subfamily.</text>
</comment>
<dbReference type="InterPro" id="IPR024078">
    <property type="entry name" value="LmbE-like_dom_sf"/>
</dbReference>
<feature type="binding site" evidence="2">
    <location>
        <position position="25"/>
    </location>
    <ligand>
        <name>Zn(2+)</name>
        <dbReference type="ChEBI" id="CHEBI:29105"/>
    </ligand>
</feature>
<keyword evidence="2" id="KW-0479">Metal-binding</keyword>
<dbReference type="Pfam" id="PF02585">
    <property type="entry name" value="PIG-L"/>
    <property type="match status" value="1"/>
</dbReference>
<evidence type="ECO:0000256" key="2">
    <source>
        <dbReference type="HAMAP-Rule" id="MF_01482"/>
    </source>
</evidence>
<keyword evidence="4" id="KW-1185">Reference proteome</keyword>
<comment type="cofactor">
    <cofactor evidence="2">
        <name>Zn(2+)</name>
        <dbReference type="ChEBI" id="CHEBI:29105"/>
    </cofactor>
    <text evidence="2">Binds 1 zinc ion per subunit.</text>
</comment>
<dbReference type="InterPro" id="IPR003737">
    <property type="entry name" value="GlcNAc_PI_deacetylase-related"/>
</dbReference>
<dbReference type="HAMAP" id="MF_01482">
    <property type="entry name" value="Mca"/>
    <property type="match status" value="1"/>
</dbReference>
<feature type="binding site" evidence="2">
    <location>
        <position position="170"/>
    </location>
    <ligand>
        <name>Zn(2+)</name>
        <dbReference type="ChEBI" id="CHEBI:29105"/>
    </ligand>
</feature>
<comment type="catalytic activity">
    <reaction evidence="2">
        <text>mycothiol S-conjugate + H2O = an N-acetyl-L-cysteine-S-conjugate + 1D-myo-inositol 2-amino-2-deoxy-alpha-D-glucopyranoside</text>
        <dbReference type="Rhea" id="RHEA:36543"/>
        <dbReference type="ChEBI" id="CHEBI:15377"/>
        <dbReference type="ChEBI" id="CHEBI:58718"/>
        <dbReference type="ChEBI" id="CHEBI:58886"/>
        <dbReference type="ChEBI" id="CHEBI:59633"/>
        <dbReference type="EC" id="3.5.1.115"/>
    </reaction>
</comment>
<protein>
    <recommendedName>
        <fullName evidence="2">Mycothiol S-conjugate amidase</fullName>
        <ecNumber evidence="2">3.5.1.115</ecNumber>
    </recommendedName>
</protein>
<reference evidence="3 4" key="1">
    <citation type="submission" date="2019-10" db="EMBL/GenBank/DDBJ databases">
        <title>Corynebacterium sp novel species isolated from the respiratory tract of Marmot.</title>
        <authorList>
            <person name="Zhang G."/>
        </authorList>
    </citation>
    <scope>NUCLEOTIDE SEQUENCE [LARGE SCALE GENOMIC DNA]</scope>
    <source>
        <strain evidence="3 4">336</strain>
    </source>
</reference>
<gene>
    <name evidence="2 3" type="primary">mca</name>
    <name evidence="3" type="ORF">F8377_02910</name>
</gene>
<keyword evidence="1 2" id="KW-0862">Zinc</keyword>
<dbReference type="Gene3D" id="3.40.50.10320">
    <property type="entry name" value="LmbE-like"/>
    <property type="match status" value="1"/>
</dbReference>
<dbReference type="PANTHER" id="PTHR12993">
    <property type="entry name" value="N-ACETYLGLUCOSAMINYL-PHOSPHATIDYLINOSITOL DE-N-ACETYLASE-RELATED"/>
    <property type="match status" value="1"/>
</dbReference>
<comment type="subunit">
    <text evidence="2">Monomer.</text>
</comment>
<proteinExistence type="inferred from homology"/>
<dbReference type="EMBL" id="WBZJ01000001">
    <property type="protein sequence ID" value="KAB3523116.1"/>
    <property type="molecule type" value="Genomic_DNA"/>
</dbReference>
<dbReference type="PANTHER" id="PTHR12993:SF11">
    <property type="entry name" value="N-ACETYLGLUCOSAMINYL-PHOSPHATIDYLINOSITOL DE-N-ACETYLASE"/>
    <property type="match status" value="1"/>
</dbReference>